<sequence length="344" mass="39035">MTVYFSLPVHEAPLVVADQLTNFSRYAPQARVVLHVSSNAAIDVAALHDILRRAGNDNYLINPVRERTAWGGILRAHLANIAFIRALGDASHICFHASNDMLIRPGCLSHITAQDRAFNVRPIFPESYWWVARKAFYDPALRTVQKRLGGCALFGSQIEGAFYDAPTLFEIADILRQEALATADYPQEEVVFATVAKALGATPNAMPYVFSEAHVFDRAYWRFLQQFEWMFGNNWTRAPGLRYCVEYAFIKTPFYRLRPDLVELIARPVHATSKNGRAFAGRSAQARRLGDLEWMDDGNSIWRVFSVDTLYGVKRVPRSLDNPLRRFIQQLPTGTLRPTQDREA</sequence>
<reference evidence="1 2" key="1">
    <citation type="submission" date="2023-10" db="EMBL/GenBank/DDBJ databases">
        <title>Surface-active antibiotics is a multifunctional adaptation for post-fire microbes.</title>
        <authorList>
            <person name="Liu M.D."/>
            <person name="Du Y."/>
            <person name="Koupaei S.K."/>
            <person name="Kim N.R."/>
            <person name="Zhang W."/>
            <person name="Traxler M.F."/>
        </authorList>
    </citation>
    <scope>NUCLEOTIDE SEQUENCE [LARGE SCALE GENOMIC DNA]</scope>
    <source>
        <strain evidence="1 2">F3</strain>
    </source>
</reference>
<evidence type="ECO:0000313" key="1">
    <source>
        <dbReference type="EMBL" id="WOD14036.1"/>
    </source>
</evidence>
<dbReference type="Proteomes" id="UP001302652">
    <property type="component" value="Chromosome 3"/>
</dbReference>
<proteinExistence type="predicted"/>
<evidence type="ECO:0000313" key="2">
    <source>
        <dbReference type="Proteomes" id="UP001302652"/>
    </source>
</evidence>
<gene>
    <name evidence="1" type="ORF">RW095_00425</name>
</gene>
<keyword evidence="2" id="KW-1185">Reference proteome</keyword>
<protein>
    <submittedName>
        <fullName evidence="1">Uncharacterized protein</fullName>
    </submittedName>
</protein>
<organism evidence="1 2">
    <name type="scientific">Paraburkholderia kirstenboschensis</name>
    <dbReference type="NCBI Taxonomy" id="1245436"/>
    <lineage>
        <taxon>Bacteria</taxon>
        <taxon>Pseudomonadati</taxon>
        <taxon>Pseudomonadota</taxon>
        <taxon>Betaproteobacteria</taxon>
        <taxon>Burkholderiales</taxon>
        <taxon>Burkholderiaceae</taxon>
        <taxon>Paraburkholderia</taxon>
    </lineage>
</organism>
<accession>A0ABZ0E9V5</accession>
<dbReference type="RefSeq" id="WP_317015783.1">
    <property type="nucleotide sequence ID" value="NZ_CP136511.1"/>
</dbReference>
<dbReference type="EMBL" id="CP136511">
    <property type="protein sequence ID" value="WOD14036.1"/>
    <property type="molecule type" value="Genomic_DNA"/>
</dbReference>
<name>A0ABZ0E9V5_9BURK</name>